<dbReference type="RefSeq" id="WP_129518629.1">
    <property type="nucleotide sequence ID" value="NZ_QWEX01000004.1"/>
</dbReference>
<dbReference type="EC" id="3.1.4.4" evidence="3"/>
<dbReference type="GO" id="GO:0016891">
    <property type="term" value="F:RNA endonuclease activity producing 5'-phosphomonoesters, hydrolytic mechanism"/>
    <property type="evidence" value="ECO:0007669"/>
    <property type="project" value="TreeGrafter"/>
</dbReference>
<sequence>MKKQIGWAVLVAWLCCFVAIALGGRAQAETVPRVEIAFSPDGGAEALVLRTIGEARRSIRVLAYSFTAPAVTWALITAKRRGVDVAVTVDARSNLDEDRSGRARAALGALTYAGIPVRVVSSYSAQHSKVLIVDNVTVQTGSYNYSQQAARYNSENVVVLRDDARIADVYLKNWESVSARGELYRAP</sequence>
<evidence type="ECO:0000256" key="4">
    <source>
        <dbReference type="ARBA" id="ARBA00022801"/>
    </source>
</evidence>
<feature type="domain" description="PLD phosphodiesterase" evidence="7">
    <location>
        <begin position="122"/>
        <end position="149"/>
    </location>
</feature>
<evidence type="ECO:0000259" key="7">
    <source>
        <dbReference type="PROSITE" id="PS50035"/>
    </source>
</evidence>
<organism evidence="8 9">
    <name type="scientific">Burkholderia stabilis</name>
    <dbReference type="NCBI Taxonomy" id="95485"/>
    <lineage>
        <taxon>Bacteria</taxon>
        <taxon>Pseudomonadati</taxon>
        <taxon>Pseudomonadota</taxon>
        <taxon>Betaproteobacteria</taxon>
        <taxon>Burkholderiales</taxon>
        <taxon>Burkholderiaceae</taxon>
        <taxon>Burkholderia</taxon>
        <taxon>Burkholderia cepacia complex</taxon>
    </lineage>
</organism>
<comment type="caution">
    <text evidence="8">The sequence shown here is derived from an EMBL/GenBank/DDBJ whole genome shotgun (WGS) entry which is preliminary data.</text>
</comment>
<evidence type="ECO:0000313" key="8">
    <source>
        <dbReference type="EMBL" id="RXV64535.1"/>
    </source>
</evidence>
<dbReference type="Proteomes" id="UP000289650">
    <property type="component" value="Unassembled WGS sequence"/>
</dbReference>
<comment type="catalytic activity">
    <reaction evidence="1">
        <text>a 1,2-diacyl-sn-glycero-3-phosphocholine + H2O = a 1,2-diacyl-sn-glycero-3-phosphate + choline + H(+)</text>
        <dbReference type="Rhea" id="RHEA:14445"/>
        <dbReference type="ChEBI" id="CHEBI:15354"/>
        <dbReference type="ChEBI" id="CHEBI:15377"/>
        <dbReference type="ChEBI" id="CHEBI:15378"/>
        <dbReference type="ChEBI" id="CHEBI:57643"/>
        <dbReference type="ChEBI" id="CHEBI:58608"/>
        <dbReference type="EC" id="3.1.4.4"/>
    </reaction>
</comment>
<keyword evidence="5" id="KW-0442">Lipid degradation</keyword>
<evidence type="ECO:0000256" key="3">
    <source>
        <dbReference type="ARBA" id="ARBA00012027"/>
    </source>
</evidence>
<gene>
    <name evidence="8" type="ORF">D1006_40155</name>
</gene>
<dbReference type="OrthoDB" id="5294698at2"/>
<proteinExistence type="inferred from homology"/>
<evidence type="ECO:0000256" key="6">
    <source>
        <dbReference type="ARBA" id="ARBA00023098"/>
    </source>
</evidence>
<evidence type="ECO:0000313" key="9">
    <source>
        <dbReference type="Proteomes" id="UP000289650"/>
    </source>
</evidence>
<dbReference type="Pfam" id="PF13091">
    <property type="entry name" value="PLDc_2"/>
    <property type="match status" value="1"/>
</dbReference>
<dbReference type="CDD" id="cd09170">
    <property type="entry name" value="PLDc_Nuc"/>
    <property type="match status" value="1"/>
</dbReference>
<dbReference type="InterPro" id="IPR001736">
    <property type="entry name" value="PLipase_D/transphosphatidylase"/>
</dbReference>
<dbReference type="PANTHER" id="PTHR43856">
    <property type="entry name" value="CARDIOLIPIN HYDROLASE"/>
    <property type="match status" value="1"/>
</dbReference>
<dbReference type="Gene3D" id="3.30.870.10">
    <property type="entry name" value="Endonuclease Chain A"/>
    <property type="match status" value="1"/>
</dbReference>
<evidence type="ECO:0000256" key="1">
    <source>
        <dbReference type="ARBA" id="ARBA00000798"/>
    </source>
</evidence>
<dbReference type="AlphaFoldDB" id="A0A4Q2A6D9"/>
<dbReference type="GO" id="GO:0006793">
    <property type="term" value="P:phosphorus metabolic process"/>
    <property type="evidence" value="ECO:0007669"/>
    <property type="project" value="UniProtKB-ARBA"/>
</dbReference>
<keyword evidence="4" id="KW-0378">Hydrolase</keyword>
<comment type="similarity">
    <text evidence="2">Belongs to the phospholipase D family.</text>
</comment>
<evidence type="ECO:0000256" key="5">
    <source>
        <dbReference type="ARBA" id="ARBA00022963"/>
    </source>
</evidence>
<dbReference type="EMBL" id="QWEX01000004">
    <property type="protein sequence ID" value="RXV64535.1"/>
    <property type="molecule type" value="Genomic_DNA"/>
</dbReference>
<evidence type="ECO:0000256" key="2">
    <source>
        <dbReference type="ARBA" id="ARBA00008664"/>
    </source>
</evidence>
<dbReference type="InterPro" id="IPR051406">
    <property type="entry name" value="PLD_domain"/>
</dbReference>
<name>A0A4Q2A6D9_9BURK</name>
<keyword evidence="6" id="KW-0443">Lipid metabolism</keyword>
<dbReference type="GO" id="GO:0016042">
    <property type="term" value="P:lipid catabolic process"/>
    <property type="evidence" value="ECO:0007669"/>
    <property type="project" value="UniProtKB-KW"/>
</dbReference>
<dbReference type="InterPro" id="IPR025202">
    <property type="entry name" value="PLD-like_dom"/>
</dbReference>
<dbReference type="SUPFAM" id="SSF56024">
    <property type="entry name" value="Phospholipase D/nuclease"/>
    <property type="match status" value="1"/>
</dbReference>
<protein>
    <recommendedName>
        <fullName evidence="3">phospholipase D</fullName>
        <ecNumber evidence="3">3.1.4.4</ecNumber>
    </recommendedName>
</protein>
<dbReference type="PANTHER" id="PTHR43856:SF1">
    <property type="entry name" value="MITOCHONDRIAL CARDIOLIPIN HYDROLASE"/>
    <property type="match status" value="1"/>
</dbReference>
<dbReference type="PROSITE" id="PS50035">
    <property type="entry name" value="PLD"/>
    <property type="match status" value="1"/>
</dbReference>
<accession>A0A4Q2A6D9</accession>
<dbReference type="GO" id="GO:0004630">
    <property type="term" value="F:phospholipase D activity"/>
    <property type="evidence" value="ECO:0007669"/>
    <property type="project" value="UniProtKB-EC"/>
</dbReference>
<reference evidence="8 9" key="1">
    <citation type="submission" date="2018-08" db="EMBL/GenBank/DDBJ databases">
        <title>Mountain-cultivated ginseng endophyte, Burkholderia stabilis and its activity against ginseng root rot disease.</title>
        <authorList>
            <person name="Tapan Kumar M."/>
            <person name="Bae H."/>
            <person name="Shanmugam G."/>
            <person name="Jeon J."/>
        </authorList>
    </citation>
    <scope>NUCLEOTIDE SEQUENCE [LARGE SCALE GENOMIC DNA]</scope>
    <source>
        <strain evidence="8 9">EB159</strain>
    </source>
</reference>